<protein>
    <submittedName>
        <fullName evidence="2">VOC family protein</fullName>
    </submittedName>
</protein>
<dbReference type="PANTHER" id="PTHR33993:SF14">
    <property type="entry name" value="GB|AAF24581.1"/>
    <property type="match status" value="1"/>
</dbReference>
<evidence type="ECO:0000259" key="1">
    <source>
        <dbReference type="PROSITE" id="PS51819"/>
    </source>
</evidence>
<dbReference type="EMBL" id="VKGK01000009">
    <property type="protein sequence ID" value="TRY14542.1"/>
    <property type="molecule type" value="Genomic_DNA"/>
</dbReference>
<evidence type="ECO:0000313" key="3">
    <source>
        <dbReference type="Proteomes" id="UP000318126"/>
    </source>
</evidence>
<dbReference type="InterPro" id="IPR004360">
    <property type="entry name" value="Glyas_Fos-R_dOase_dom"/>
</dbReference>
<name>A0A553JPZ6_SHEHA</name>
<dbReference type="Gene3D" id="3.10.180.10">
    <property type="entry name" value="2,3-Dihydroxybiphenyl 1,2-Dioxygenase, domain 1"/>
    <property type="match status" value="2"/>
</dbReference>
<reference evidence="3" key="1">
    <citation type="submission" date="2019-07" db="EMBL/GenBank/DDBJ databases">
        <title>Shewanella sp. YLB-08 draft genomic sequence.</title>
        <authorList>
            <person name="Yu L."/>
        </authorList>
    </citation>
    <scope>NUCLEOTIDE SEQUENCE [LARGE SCALE GENOMIC DNA]</scope>
    <source>
        <strain evidence="3">JCM 20706</strain>
    </source>
</reference>
<dbReference type="RefSeq" id="WP_143564233.1">
    <property type="nucleotide sequence ID" value="NZ_BMPL01000007.1"/>
</dbReference>
<sequence length="264" mass="28780">MKVNQYVHGQPCWVELASQDALAGKQFYSDLFGWKVQDIPIPDGVYSLLALEVEGERYDIGAAYQMPADMSDQGVPTTWTVYFAVDNVDVTVSSVISSGGNLVLGPHDVGTAGRMALLSDPEGAQFAIWQAGDQIGATRKDENSSLCWVELASRNSQGAKTFYASALGWESRRDAMPDFEYTQWSVEDVPFGGMMEMTEEWGAMPAHWMLYFAVEDCDEAADKATKLGAKVCVPPTNIPDVGRFSVISDPQGGFFSVIAINSES</sequence>
<dbReference type="Pfam" id="PF00903">
    <property type="entry name" value="Glyoxalase"/>
    <property type="match status" value="1"/>
</dbReference>
<feature type="domain" description="VOC" evidence="1">
    <location>
        <begin position="10"/>
        <end position="131"/>
    </location>
</feature>
<organism evidence="2 3">
    <name type="scientific">Shewanella hanedai</name>
    <name type="common">Alteromonas hanedai</name>
    <dbReference type="NCBI Taxonomy" id="25"/>
    <lineage>
        <taxon>Bacteria</taxon>
        <taxon>Pseudomonadati</taxon>
        <taxon>Pseudomonadota</taxon>
        <taxon>Gammaproteobacteria</taxon>
        <taxon>Alteromonadales</taxon>
        <taxon>Shewanellaceae</taxon>
        <taxon>Shewanella</taxon>
    </lineage>
</organism>
<dbReference type="SUPFAM" id="SSF54593">
    <property type="entry name" value="Glyoxalase/Bleomycin resistance protein/Dihydroxybiphenyl dioxygenase"/>
    <property type="match status" value="2"/>
</dbReference>
<comment type="caution">
    <text evidence="2">The sequence shown here is derived from an EMBL/GenBank/DDBJ whole genome shotgun (WGS) entry which is preliminary data.</text>
</comment>
<keyword evidence="3" id="KW-1185">Reference proteome</keyword>
<dbReference type="AlphaFoldDB" id="A0A553JPZ6"/>
<dbReference type="PROSITE" id="PS51819">
    <property type="entry name" value="VOC"/>
    <property type="match status" value="2"/>
</dbReference>
<evidence type="ECO:0000313" key="2">
    <source>
        <dbReference type="EMBL" id="TRY14542.1"/>
    </source>
</evidence>
<dbReference type="CDD" id="cd07247">
    <property type="entry name" value="SgaA_N_like"/>
    <property type="match status" value="2"/>
</dbReference>
<dbReference type="Pfam" id="PF18029">
    <property type="entry name" value="Glyoxalase_6"/>
    <property type="match status" value="1"/>
</dbReference>
<dbReference type="OrthoDB" id="9793039at2"/>
<dbReference type="InterPro" id="IPR041581">
    <property type="entry name" value="Glyoxalase_6"/>
</dbReference>
<dbReference type="Proteomes" id="UP000318126">
    <property type="component" value="Unassembled WGS sequence"/>
</dbReference>
<gene>
    <name evidence="2" type="ORF">FN961_09045</name>
</gene>
<dbReference type="InterPro" id="IPR037523">
    <property type="entry name" value="VOC_core"/>
</dbReference>
<dbReference type="InterPro" id="IPR029068">
    <property type="entry name" value="Glyas_Bleomycin-R_OHBP_Dase"/>
</dbReference>
<dbReference type="PANTHER" id="PTHR33993">
    <property type="entry name" value="GLYOXALASE-RELATED"/>
    <property type="match status" value="1"/>
</dbReference>
<accession>A0A553JPZ6</accession>
<feature type="domain" description="VOC" evidence="1">
    <location>
        <begin position="145"/>
        <end position="260"/>
    </location>
</feature>
<dbReference type="InterPro" id="IPR052164">
    <property type="entry name" value="Anthracycline_SecMetBiosynth"/>
</dbReference>
<proteinExistence type="predicted"/>